<proteinExistence type="predicted"/>
<keyword evidence="3" id="KW-1185">Reference proteome</keyword>
<evidence type="ECO:0000259" key="1">
    <source>
        <dbReference type="Pfam" id="PF13456"/>
    </source>
</evidence>
<protein>
    <recommendedName>
        <fullName evidence="1">RNase H type-1 domain-containing protein</fullName>
    </recommendedName>
</protein>
<name>A0A7J7NNV1_9MAGN</name>
<dbReference type="AlphaFoldDB" id="A0A7J7NNV1"/>
<evidence type="ECO:0000313" key="3">
    <source>
        <dbReference type="Proteomes" id="UP000541444"/>
    </source>
</evidence>
<dbReference type="EMBL" id="JACGCM010000671">
    <property type="protein sequence ID" value="KAF6168871.1"/>
    <property type="molecule type" value="Genomic_DNA"/>
</dbReference>
<sequence>MIREPSSNTLHAAAWSYASKSITILELVSDERGLELAKKHDNRKVCIITDSKTVLFYITGKATPNWDAKHLVDRIRNAMMDLEDYQIWYNYRETNGQQQYKQKQ</sequence>
<gene>
    <name evidence="2" type="ORF">GIB67_038368</name>
</gene>
<organism evidence="2 3">
    <name type="scientific">Kingdonia uniflora</name>
    <dbReference type="NCBI Taxonomy" id="39325"/>
    <lineage>
        <taxon>Eukaryota</taxon>
        <taxon>Viridiplantae</taxon>
        <taxon>Streptophyta</taxon>
        <taxon>Embryophyta</taxon>
        <taxon>Tracheophyta</taxon>
        <taxon>Spermatophyta</taxon>
        <taxon>Magnoliopsida</taxon>
        <taxon>Ranunculales</taxon>
        <taxon>Circaeasteraceae</taxon>
        <taxon>Kingdonia</taxon>
    </lineage>
</organism>
<dbReference type="InterPro" id="IPR002156">
    <property type="entry name" value="RNaseH_domain"/>
</dbReference>
<accession>A0A7J7NNV1</accession>
<dbReference type="GO" id="GO:0004523">
    <property type="term" value="F:RNA-DNA hybrid ribonuclease activity"/>
    <property type="evidence" value="ECO:0007669"/>
    <property type="project" value="InterPro"/>
</dbReference>
<dbReference type="Proteomes" id="UP000541444">
    <property type="component" value="Unassembled WGS sequence"/>
</dbReference>
<dbReference type="Gene3D" id="3.30.420.10">
    <property type="entry name" value="Ribonuclease H-like superfamily/Ribonuclease H"/>
    <property type="match status" value="1"/>
</dbReference>
<dbReference type="Pfam" id="PF13456">
    <property type="entry name" value="RVT_3"/>
    <property type="match status" value="1"/>
</dbReference>
<dbReference type="GO" id="GO:0003676">
    <property type="term" value="F:nucleic acid binding"/>
    <property type="evidence" value="ECO:0007669"/>
    <property type="project" value="InterPro"/>
</dbReference>
<evidence type="ECO:0000313" key="2">
    <source>
        <dbReference type="EMBL" id="KAF6168871.1"/>
    </source>
</evidence>
<reference evidence="2 3" key="1">
    <citation type="journal article" date="2020" name="IScience">
        <title>Genome Sequencing of the Endangered Kingdonia uniflora (Circaeasteraceae, Ranunculales) Reveals Potential Mechanisms of Evolutionary Specialization.</title>
        <authorList>
            <person name="Sun Y."/>
            <person name="Deng T."/>
            <person name="Zhang A."/>
            <person name="Moore M.J."/>
            <person name="Landis J.B."/>
            <person name="Lin N."/>
            <person name="Zhang H."/>
            <person name="Zhang X."/>
            <person name="Huang J."/>
            <person name="Zhang X."/>
            <person name="Sun H."/>
            <person name="Wang H."/>
        </authorList>
    </citation>
    <scope>NUCLEOTIDE SEQUENCE [LARGE SCALE GENOMIC DNA]</scope>
    <source>
        <strain evidence="2">TB1705</strain>
        <tissue evidence="2">Leaf</tissue>
    </source>
</reference>
<dbReference type="InterPro" id="IPR012337">
    <property type="entry name" value="RNaseH-like_sf"/>
</dbReference>
<comment type="caution">
    <text evidence="2">The sequence shown here is derived from an EMBL/GenBank/DDBJ whole genome shotgun (WGS) entry which is preliminary data.</text>
</comment>
<feature type="domain" description="RNase H type-1" evidence="1">
    <location>
        <begin position="2"/>
        <end position="95"/>
    </location>
</feature>
<dbReference type="SUPFAM" id="SSF53098">
    <property type="entry name" value="Ribonuclease H-like"/>
    <property type="match status" value="1"/>
</dbReference>
<dbReference type="InterPro" id="IPR036397">
    <property type="entry name" value="RNaseH_sf"/>
</dbReference>